<organism evidence="7 8">
    <name type="scientific">Mixta intestinalis</name>
    <dbReference type="NCBI Taxonomy" id="1615494"/>
    <lineage>
        <taxon>Bacteria</taxon>
        <taxon>Pseudomonadati</taxon>
        <taxon>Pseudomonadota</taxon>
        <taxon>Gammaproteobacteria</taxon>
        <taxon>Enterobacterales</taxon>
        <taxon>Erwiniaceae</taxon>
        <taxon>Mixta</taxon>
    </lineage>
</organism>
<evidence type="ECO:0000256" key="4">
    <source>
        <dbReference type="ARBA" id="ARBA00022825"/>
    </source>
</evidence>
<dbReference type="InterPro" id="IPR036852">
    <property type="entry name" value="Peptidase_S8/S53_dom_sf"/>
</dbReference>
<dbReference type="Gene3D" id="3.40.50.200">
    <property type="entry name" value="Peptidase S8/S53 domain"/>
    <property type="match status" value="1"/>
</dbReference>
<dbReference type="SUPFAM" id="SSF52743">
    <property type="entry name" value="Subtilisin-like"/>
    <property type="match status" value="1"/>
</dbReference>
<protein>
    <submittedName>
        <fullName evidence="7">Minor extracellular protease Epr</fullName>
        <ecNumber evidence="7">3.4.21.-</ecNumber>
    </submittedName>
</protein>
<evidence type="ECO:0000256" key="5">
    <source>
        <dbReference type="PROSITE-ProRule" id="PRU01240"/>
    </source>
</evidence>
<dbReference type="Proteomes" id="UP000464053">
    <property type="component" value="Chromosome"/>
</dbReference>
<keyword evidence="3 5" id="KW-0378">Hydrolase</keyword>
<keyword evidence="4 5" id="KW-0720">Serine protease</keyword>
<proteinExistence type="inferred from homology"/>
<dbReference type="EC" id="3.4.21.-" evidence="7"/>
<dbReference type="PROSITE" id="PS00138">
    <property type="entry name" value="SUBTILASE_SER"/>
    <property type="match status" value="1"/>
</dbReference>
<keyword evidence="8" id="KW-1185">Reference proteome</keyword>
<dbReference type="AlphaFoldDB" id="A0A6P1Q4D2"/>
<accession>A0A6P1Q4D2</accession>
<dbReference type="InterPro" id="IPR015500">
    <property type="entry name" value="Peptidase_S8_subtilisin-rel"/>
</dbReference>
<name>A0A6P1Q4D2_9GAMM</name>
<gene>
    <name evidence="7" type="primary">epr</name>
    <name evidence="7" type="ORF">C7M51_03033</name>
</gene>
<dbReference type="GO" id="GO:0004252">
    <property type="term" value="F:serine-type endopeptidase activity"/>
    <property type="evidence" value="ECO:0007669"/>
    <property type="project" value="UniProtKB-UniRule"/>
</dbReference>
<dbReference type="PANTHER" id="PTHR43806:SF11">
    <property type="entry name" value="CEREVISIN-RELATED"/>
    <property type="match status" value="1"/>
</dbReference>
<feature type="active site" description="Charge relay system" evidence="5">
    <location>
        <position position="256"/>
    </location>
</feature>
<comment type="similarity">
    <text evidence="1 5">Belongs to the peptidase S8 family.</text>
</comment>
<evidence type="ECO:0000313" key="8">
    <source>
        <dbReference type="Proteomes" id="UP000464053"/>
    </source>
</evidence>
<sequence length="673" mass="74305">MTTEVKIYKTLGSTPAVYAEVLDSDATQYEFELYLNRSLLEKAKHSHPNYLFRVKDSGSYYIVVKTDSSVLQSDCVAFSANELRPKKHAAEKDQVTNKLKGIKSIFDDINKFYIEIKTKKGSHSKLADEVSKLSADITLKEKVIDTSTFPAWHSIHDYEYYQITQLLDRLDVDDFCAQLEKLDYVIFCSITPLTENLPSPLASETPDKSDVQSDDTTVTPDFSALQTYLDEGLGMNIRSVWQRGTTGQLATIRHLDYGIYKNHEDFQEGNIHVVNSRDESNDCNHGTASTGCIAAGNNSFGVIGIAHSAAFYFYDTDDLDKIVQQANPGDIVSLDIQYTIANIGNLPMIISKSWWDAIKNLTEKQVIVLLAAGNGSLDLSDKNICRDYGDSGAILVGSCNSHNGDRRYSSNYGHYASLINSWGDSVVTTGYSSLQKLPGNNRNYTNTYSGTSSATPLCAGALALLQSHAKQRGVMLTPEAMKLLIESSDYNEAAGKGIGKRPNVAQLVKIIDSMVLPPLANVNPFPVSSGYLNYNLHLKINKDNEAKIHFDYRFSDIIDTGVVVYYDSVGPSELEWYTYGYSKINLPVIDEDGNTNVVYLKASKVNAAGRFTMNSAADAADESPGAFDLAISFSVKDNQHLGGTACKGVLPLYIKSDVYDEYNLPVRVNIFIN</sequence>
<dbReference type="Pfam" id="PF00082">
    <property type="entry name" value="Peptidase_S8"/>
    <property type="match status" value="1"/>
</dbReference>
<evidence type="ECO:0000256" key="2">
    <source>
        <dbReference type="ARBA" id="ARBA00022670"/>
    </source>
</evidence>
<dbReference type="EMBL" id="CP028271">
    <property type="protein sequence ID" value="QHM72715.1"/>
    <property type="molecule type" value="Genomic_DNA"/>
</dbReference>
<dbReference type="InterPro" id="IPR050131">
    <property type="entry name" value="Peptidase_S8_subtilisin-like"/>
</dbReference>
<evidence type="ECO:0000313" key="7">
    <source>
        <dbReference type="EMBL" id="QHM72715.1"/>
    </source>
</evidence>
<feature type="domain" description="Peptidase S8/S53" evidence="6">
    <location>
        <begin position="255"/>
        <end position="489"/>
    </location>
</feature>
<evidence type="ECO:0000256" key="3">
    <source>
        <dbReference type="ARBA" id="ARBA00022801"/>
    </source>
</evidence>
<dbReference type="RefSeq" id="WP_160622506.1">
    <property type="nucleotide sequence ID" value="NZ_CP028271.1"/>
</dbReference>
<feature type="active site" description="Charge relay system" evidence="5">
    <location>
        <position position="452"/>
    </location>
</feature>
<dbReference type="PROSITE" id="PS51892">
    <property type="entry name" value="SUBTILASE"/>
    <property type="match status" value="1"/>
</dbReference>
<dbReference type="PRINTS" id="PR00723">
    <property type="entry name" value="SUBTILISIN"/>
</dbReference>
<evidence type="ECO:0000259" key="6">
    <source>
        <dbReference type="Pfam" id="PF00082"/>
    </source>
</evidence>
<dbReference type="KEGG" id="mint:C7M51_03033"/>
<keyword evidence="2 5" id="KW-0645">Protease</keyword>
<dbReference type="GO" id="GO:0006508">
    <property type="term" value="P:proteolysis"/>
    <property type="evidence" value="ECO:0007669"/>
    <property type="project" value="UniProtKB-KW"/>
</dbReference>
<dbReference type="OrthoDB" id="9775889at2"/>
<dbReference type="InterPro" id="IPR023828">
    <property type="entry name" value="Peptidase_S8_Ser-AS"/>
</dbReference>
<feature type="active site" description="Charge relay system" evidence="5">
    <location>
        <position position="285"/>
    </location>
</feature>
<dbReference type="PANTHER" id="PTHR43806">
    <property type="entry name" value="PEPTIDASE S8"/>
    <property type="match status" value="1"/>
</dbReference>
<evidence type="ECO:0000256" key="1">
    <source>
        <dbReference type="ARBA" id="ARBA00011073"/>
    </source>
</evidence>
<reference evidence="7 8" key="1">
    <citation type="submission" date="2018-03" db="EMBL/GenBank/DDBJ databases">
        <title>Pantoea intestinalis SRCM103226 isolated form the mealworm.</title>
        <authorList>
            <person name="Jeong D.-Y."/>
            <person name="Kim J.W."/>
        </authorList>
    </citation>
    <scope>NUCLEOTIDE SEQUENCE [LARGE SCALE GENOMIC DNA]</scope>
    <source>
        <strain evidence="7 8">SRCM103226</strain>
    </source>
</reference>
<dbReference type="InterPro" id="IPR000209">
    <property type="entry name" value="Peptidase_S8/S53_dom"/>
</dbReference>